<feature type="domain" description="NlpC/P60" evidence="8">
    <location>
        <begin position="980"/>
        <end position="1114"/>
    </location>
</feature>
<dbReference type="InterPro" id="IPR038765">
    <property type="entry name" value="Papain-like_cys_pep_sf"/>
</dbReference>
<dbReference type="Gene3D" id="3.90.1720.10">
    <property type="entry name" value="endopeptidase domain like (from Nostoc punctiforme)"/>
    <property type="match status" value="1"/>
</dbReference>
<dbReference type="RefSeq" id="WP_075817840.1">
    <property type="nucleotide sequence ID" value="NZ_CAPNHH010000016.1"/>
</dbReference>
<evidence type="ECO:0000256" key="2">
    <source>
        <dbReference type="ARBA" id="ARBA00022670"/>
    </source>
</evidence>
<dbReference type="GeneID" id="82201968"/>
<dbReference type="InterPro" id="IPR018337">
    <property type="entry name" value="Cell_wall/Cho-bd_repeat"/>
</dbReference>
<organism evidence="9 10">
    <name type="scientific">Ileibacterium valens</name>
    <dbReference type="NCBI Taxonomy" id="1862668"/>
    <lineage>
        <taxon>Bacteria</taxon>
        <taxon>Bacillati</taxon>
        <taxon>Bacillota</taxon>
        <taxon>Erysipelotrichia</taxon>
        <taxon>Erysipelotrichales</taxon>
        <taxon>Erysipelotrichaceae</taxon>
        <taxon>Ileibacterium</taxon>
    </lineage>
</organism>
<keyword evidence="7" id="KW-0732">Signal</keyword>
<evidence type="ECO:0000256" key="5">
    <source>
        <dbReference type="ARBA" id="ARBA00022807"/>
    </source>
</evidence>
<keyword evidence="4" id="KW-0378">Hydrolase</keyword>
<evidence type="ECO:0000256" key="4">
    <source>
        <dbReference type="ARBA" id="ARBA00022801"/>
    </source>
</evidence>
<evidence type="ECO:0000256" key="6">
    <source>
        <dbReference type="SAM" id="MobiDB-lite"/>
    </source>
</evidence>
<feature type="chain" id="PRO_5039058756" description="NlpC/P60 domain-containing protein" evidence="7">
    <location>
        <begin position="23"/>
        <end position="1115"/>
    </location>
</feature>
<accession>A0A1U7NIG4</accession>
<feature type="compositionally biased region" description="Basic and acidic residues" evidence="6">
    <location>
        <begin position="100"/>
        <end position="122"/>
    </location>
</feature>
<dbReference type="GO" id="GO:0006508">
    <property type="term" value="P:proteolysis"/>
    <property type="evidence" value="ECO:0007669"/>
    <property type="project" value="UniProtKB-KW"/>
</dbReference>
<evidence type="ECO:0000259" key="8">
    <source>
        <dbReference type="PROSITE" id="PS51935"/>
    </source>
</evidence>
<keyword evidence="10" id="KW-1185">Reference proteome</keyword>
<keyword evidence="3" id="KW-0677">Repeat</keyword>
<name>A0A1U7NIG4_9FIRM</name>
<comment type="caution">
    <text evidence="9">The sequence shown here is derived from an EMBL/GenBank/DDBJ whole genome shotgun (WGS) entry which is preliminary data.</text>
</comment>
<dbReference type="InterPro" id="IPR000064">
    <property type="entry name" value="NLP_P60_dom"/>
</dbReference>
<dbReference type="Proteomes" id="UP000186341">
    <property type="component" value="Unassembled WGS sequence"/>
</dbReference>
<protein>
    <recommendedName>
        <fullName evidence="8">NlpC/P60 domain-containing protein</fullName>
    </recommendedName>
</protein>
<evidence type="ECO:0000256" key="7">
    <source>
        <dbReference type="SAM" id="SignalP"/>
    </source>
</evidence>
<dbReference type="Pfam" id="PF19127">
    <property type="entry name" value="Choline_bind_3"/>
    <property type="match status" value="2"/>
</dbReference>
<evidence type="ECO:0000313" key="10">
    <source>
        <dbReference type="Proteomes" id="UP000186341"/>
    </source>
</evidence>
<dbReference type="SUPFAM" id="SSF54001">
    <property type="entry name" value="Cysteine proteinases"/>
    <property type="match status" value="1"/>
</dbReference>
<comment type="similarity">
    <text evidence="1">Belongs to the peptidase C40 family.</text>
</comment>
<keyword evidence="2" id="KW-0645">Protease</keyword>
<dbReference type="Gene3D" id="2.10.270.20">
    <property type="match status" value="1"/>
</dbReference>
<sequence>MKKSIVAAAVIAATGFSTAAAAEVFAEDAVIAVSGDEQTTQETSSTPFINDNEKAQTAEQDLSALPSEGSQVLDVVSTNSGPAEDQTITDLPSGNNKNETNLKDENEENKSEGSDQTDEVKENENVLLKNEESNLDDKTSIITELVVTETPKVQLNGWSSDKLSYFENGQALIGVKTVDGKLYNFGLDGKIIYGQNKVGEEAGRELWVCADKQTGVLFTGLTHLKKEYNPQGEKTVYYDKNGYMHFGQLTLDNKNYFFDQKTGAMAVNKIVAVTDDKSYYYGKDGTMQYGQHQVNNDWYCFDNQTGVMKTGIVNLDKSYQPDDPKVVYYNTSKSGKTPYGAMVYGMANVGKDLYYFKDGSGKMLTNGIAEVTVDGTKGKIYLGSDGKAITGEKETGPNQWRYFDKTTHLMVAGFKDLDKIKDKTDQNKTVYYDTKTGIMAYGQRQIGNDWYCFERGSGKMITGFFYLDKNYQPDDPKLVYYSPKQENRGAMLYGLQEINGKKYYLMPGSGTKAVNKLVDVTGGKIYLDGNGVMVTGEKETGPNQWRFFDYNTGLMKTGFHDLKKTADKTDRDKTVYYDTKTGIMAYGQRQIGNDWYCFERGSGRMITGFFYLDKNYQPDDPKLVYYSPKQENRGAMLYGLQEINGKKYYLMPGSGTKAVNKLVDVTGGKIYLDGNGVMVTGEKETGPNQWRFFDYNTGLMKTGFHDLKKTADKTDRDKTVYYDTKTGIMVYGQRQIGNDWYCFERGSGRMITGKFYLDKNYQPNDPKWVYYETTGKPGSGLGKMLYGEIERDSKVFYAAPGSGKLKNKYARVEKDGFAVYNQNGDRAVNTQFEYQGGWYFMDRNGQVAKNKLVKLTKDLEPQGEKTVYYGSDGKMVYGTRKIDNNWKYFHPGSGAMAVNEFVNIKKAYNSIHNEDQNYVFDKNGNLVYQAEYEINGSKFKIDPATGKAKQISTRPSWCKIVNGQVIFDPPGYPTLYAGANTKLGKLLLSASEHWGAQFSSGGRDNDKYLDCIGFVMRTFNKAFDLHMNAANVHEFVTQKGYAYMLPSVSSLVPGDLVVYCGTWTPVTTRFTHSSIYVGNGMIMYMAQGGCQIGSMYDIAYHYGGPAPRYPMRLPV</sequence>
<evidence type="ECO:0000256" key="3">
    <source>
        <dbReference type="ARBA" id="ARBA00022737"/>
    </source>
</evidence>
<reference evidence="9 10" key="1">
    <citation type="submission" date="2016-11" db="EMBL/GenBank/DDBJ databases">
        <title>Description of two novel members of the family Erysipelotrichaceae: Ileibacterium lipovorans gen. nov., sp. nov. and Dubosiella newyorkensis, gen. nov., sp. nov.</title>
        <authorList>
            <person name="Cox L.M."/>
            <person name="Sohn J."/>
            <person name="Tyrrell K.L."/>
            <person name="Citron D.M."/>
            <person name="Lawson P.A."/>
            <person name="Patel N.B."/>
            <person name="Iizumi T."/>
            <person name="Perez-Perez G.I."/>
            <person name="Goldstein E.J."/>
            <person name="Blaser M.J."/>
        </authorList>
    </citation>
    <scope>NUCLEOTIDE SEQUENCE [LARGE SCALE GENOMIC DNA]</scope>
    <source>
        <strain evidence="9 10">NYU-BL-A3</strain>
    </source>
</reference>
<dbReference type="Pfam" id="PF00877">
    <property type="entry name" value="NLPC_P60"/>
    <property type="match status" value="1"/>
</dbReference>
<dbReference type="GO" id="GO:0008234">
    <property type="term" value="F:cysteine-type peptidase activity"/>
    <property type="evidence" value="ECO:0007669"/>
    <property type="project" value="UniProtKB-KW"/>
</dbReference>
<keyword evidence="5" id="KW-0788">Thiol protease</keyword>
<evidence type="ECO:0000256" key="1">
    <source>
        <dbReference type="ARBA" id="ARBA00007074"/>
    </source>
</evidence>
<feature type="signal peptide" evidence="7">
    <location>
        <begin position="1"/>
        <end position="22"/>
    </location>
</feature>
<dbReference type="Gene3D" id="2.10.270.10">
    <property type="entry name" value="Cholin Binding"/>
    <property type="match status" value="8"/>
</dbReference>
<dbReference type="SUPFAM" id="SSF69360">
    <property type="entry name" value="Cell wall binding repeat"/>
    <property type="match status" value="4"/>
</dbReference>
<feature type="region of interest" description="Disordered" evidence="6">
    <location>
        <begin position="75"/>
        <end position="122"/>
    </location>
</feature>
<dbReference type="AlphaFoldDB" id="A0A1U7NIG4"/>
<gene>
    <name evidence="9" type="ORF">BO222_01785</name>
</gene>
<dbReference type="OrthoDB" id="614750at2"/>
<proteinExistence type="inferred from homology"/>
<feature type="compositionally biased region" description="Polar residues" evidence="6">
    <location>
        <begin position="76"/>
        <end position="99"/>
    </location>
</feature>
<evidence type="ECO:0000313" key="9">
    <source>
        <dbReference type="EMBL" id="OLU42318.1"/>
    </source>
</evidence>
<dbReference type="EMBL" id="MPJW01000061">
    <property type="protein sequence ID" value="OLU42318.1"/>
    <property type="molecule type" value="Genomic_DNA"/>
</dbReference>
<dbReference type="PROSITE" id="PS51935">
    <property type="entry name" value="NLPC_P60"/>
    <property type="match status" value="1"/>
</dbReference>